<feature type="region of interest" description="Disordered" evidence="13">
    <location>
        <begin position="301"/>
        <end position="353"/>
    </location>
</feature>
<evidence type="ECO:0000313" key="17">
    <source>
        <dbReference type="Proteomes" id="UP000070501"/>
    </source>
</evidence>
<feature type="compositionally biased region" description="Acidic residues" evidence="13">
    <location>
        <begin position="314"/>
        <end position="342"/>
    </location>
</feature>
<dbReference type="SUPFAM" id="SSF52540">
    <property type="entry name" value="P-loop containing nucleoside triphosphate hydrolases"/>
    <property type="match status" value="1"/>
</dbReference>
<dbReference type="SMART" id="SM00487">
    <property type="entry name" value="DEXDc"/>
    <property type="match status" value="1"/>
</dbReference>
<dbReference type="InterPro" id="IPR011545">
    <property type="entry name" value="DEAD/DEAH_box_helicase_dom"/>
</dbReference>
<dbReference type="PANTHER" id="PTHR47959:SF15">
    <property type="entry name" value="RNA HELICASE"/>
    <property type="match status" value="1"/>
</dbReference>
<comment type="function">
    <text evidence="7">ATP-dependent RNA helicase involved in 40S ribosomal subunit biogenesis. Required for the processing and cleavage of 35S pre-rRNA at sites A0, A1, and A2, leading to mature 18S rRNA.</text>
</comment>
<dbReference type="GO" id="GO:0030490">
    <property type="term" value="P:maturation of SSU-rRNA"/>
    <property type="evidence" value="ECO:0007669"/>
    <property type="project" value="InterPro"/>
</dbReference>
<dbReference type="GO" id="GO:0005524">
    <property type="term" value="F:ATP binding"/>
    <property type="evidence" value="ECO:0007669"/>
    <property type="project" value="UniProtKB-KW"/>
</dbReference>
<dbReference type="InterPro" id="IPR027417">
    <property type="entry name" value="P-loop_NTPase"/>
</dbReference>
<name>A0A136JG30_9PEZI</name>
<dbReference type="Gene3D" id="3.40.50.300">
    <property type="entry name" value="P-loop containing nucleotide triphosphate hydrolases"/>
    <property type="match status" value="2"/>
</dbReference>
<comment type="similarity">
    <text evidence="8">Belongs to the DEAD box helicase family. DDX52/ROK1 subfamily.</text>
</comment>
<dbReference type="InterPro" id="IPR001650">
    <property type="entry name" value="Helicase_C-like"/>
</dbReference>
<protein>
    <recommendedName>
        <fullName evidence="10">ATP-dependent RNA helicase ROK1</fullName>
        <ecNumber evidence="1">3.6.4.13</ecNumber>
    </recommendedName>
    <alternativeName>
        <fullName evidence="11">ATP-dependent RNA helicase rok1</fullName>
    </alternativeName>
</protein>
<dbReference type="PROSITE" id="PS51192">
    <property type="entry name" value="HELICASE_ATP_BIND_1"/>
    <property type="match status" value="1"/>
</dbReference>
<dbReference type="PANTHER" id="PTHR47959">
    <property type="entry name" value="ATP-DEPENDENT RNA HELICASE RHLE-RELATED"/>
    <property type="match status" value="1"/>
</dbReference>
<gene>
    <name evidence="16" type="ORF">Micbo1qcDRAFT_158326</name>
</gene>
<comment type="subunit">
    <text evidence="9">Interacts with the U3 snoRNA and is associated with the 90S and 40S pre-ribosomes.</text>
</comment>
<dbReference type="CDD" id="cd18787">
    <property type="entry name" value="SF2_C_DEAD"/>
    <property type="match status" value="1"/>
</dbReference>
<dbReference type="GO" id="GO:0016787">
    <property type="term" value="F:hydrolase activity"/>
    <property type="evidence" value="ECO:0007669"/>
    <property type="project" value="UniProtKB-KW"/>
</dbReference>
<dbReference type="AlphaFoldDB" id="A0A136JG30"/>
<dbReference type="Proteomes" id="UP000070501">
    <property type="component" value="Unassembled WGS sequence"/>
</dbReference>
<feature type="compositionally biased region" description="Acidic residues" evidence="13">
    <location>
        <begin position="751"/>
        <end position="760"/>
    </location>
</feature>
<evidence type="ECO:0000313" key="16">
    <source>
        <dbReference type="EMBL" id="KXJ96121.1"/>
    </source>
</evidence>
<dbReference type="GO" id="GO:0003723">
    <property type="term" value="F:RNA binding"/>
    <property type="evidence" value="ECO:0007669"/>
    <property type="project" value="UniProtKB-KW"/>
</dbReference>
<dbReference type="GO" id="GO:0005829">
    <property type="term" value="C:cytosol"/>
    <property type="evidence" value="ECO:0007669"/>
    <property type="project" value="TreeGrafter"/>
</dbReference>
<evidence type="ECO:0000256" key="6">
    <source>
        <dbReference type="ARBA" id="ARBA00022884"/>
    </source>
</evidence>
<evidence type="ECO:0000256" key="3">
    <source>
        <dbReference type="ARBA" id="ARBA00022801"/>
    </source>
</evidence>
<dbReference type="InterPro" id="IPR044764">
    <property type="entry name" value="DDX52/Rok1_DEADc"/>
</dbReference>
<comment type="catalytic activity">
    <reaction evidence="12">
        <text>ATP + H2O = ADP + phosphate + H(+)</text>
        <dbReference type="Rhea" id="RHEA:13065"/>
        <dbReference type="ChEBI" id="CHEBI:15377"/>
        <dbReference type="ChEBI" id="CHEBI:15378"/>
        <dbReference type="ChEBI" id="CHEBI:30616"/>
        <dbReference type="ChEBI" id="CHEBI:43474"/>
        <dbReference type="ChEBI" id="CHEBI:456216"/>
        <dbReference type="EC" id="3.6.4.13"/>
    </reaction>
</comment>
<feature type="compositionally biased region" description="Polar residues" evidence="13">
    <location>
        <begin position="688"/>
        <end position="703"/>
    </location>
</feature>
<dbReference type="EMBL" id="KQ964246">
    <property type="protein sequence ID" value="KXJ96121.1"/>
    <property type="molecule type" value="Genomic_DNA"/>
</dbReference>
<dbReference type="Pfam" id="PF00270">
    <property type="entry name" value="DEAD"/>
    <property type="match status" value="2"/>
</dbReference>
<dbReference type="GO" id="GO:0003724">
    <property type="term" value="F:RNA helicase activity"/>
    <property type="evidence" value="ECO:0007669"/>
    <property type="project" value="UniProtKB-EC"/>
</dbReference>
<evidence type="ECO:0000256" key="5">
    <source>
        <dbReference type="ARBA" id="ARBA00022840"/>
    </source>
</evidence>
<feature type="domain" description="Helicase ATP-binding" evidence="14">
    <location>
        <begin position="214"/>
        <end position="440"/>
    </location>
</feature>
<evidence type="ECO:0000259" key="14">
    <source>
        <dbReference type="PROSITE" id="PS51192"/>
    </source>
</evidence>
<dbReference type="CDD" id="cd17957">
    <property type="entry name" value="DEADc_DDX52"/>
    <property type="match status" value="1"/>
</dbReference>
<evidence type="ECO:0000256" key="12">
    <source>
        <dbReference type="ARBA" id="ARBA00047984"/>
    </source>
</evidence>
<keyword evidence="5" id="KW-0067">ATP-binding</keyword>
<reference evidence="17" key="1">
    <citation type="submission" date="2016-02" db="EMBL/GenBank/DDBJ databases">
        <title>Draft genome sequence of Microdochium bolleyi, a fungal endophyte of beachgrass.</title>
        <authorList>
            <consortium name="DOE Joint Genome Institute"/>
            <person name="David A.S."/>
            <person name="May G."/>
            <person name="Haridas S."/>
            <person name="Lim J."/>
            <person name="Wang M."/>
            <person name="Labutti K."/>
            <person name="Lipzen A."/>
            <person name="Barry K."/>
            <person name="Grigoriev I.V."/>
        </authorList>
    </citation>
    <scope>NUCLEOTIDE SEQUENCE [LARGE SCALE GENOMIC DNA]</scope>
    <source>
        <strain evidence="17">J235TASD1</strain>
    </source>
</reference>
<sequence>MDILKILSRGTKKSAPQNVPAATKPTTKKVANPQLYNDPTRGTKRKRTEQPLPEQQTASDAEEDVDFFAPKDLNKVSSHDASAARDQDTAKAQKQDAAAPAPLDDDEVRQILRSHRLKFTLLSAHEDERAAKVKKSKKKQKTAPPPTNSSKDSKRSLYPQPLTSFTELRSTYNVSSRVCSNLAQQGFRLPTEVQLASLPLLLNPSRALASSGEDLDYSNGIDFLAVAPTGSGKTLTFLIPSINDVLRSRAEGTAPESGPTAIIIAPTRELAHQIANEGKKLAQGTGVKIVGMKKGMAIQAEGSAGVEEVQAGAADEENADDEDKSDSEDGSDAEQASDEDEQQEKKKKSKQQTITKADILVTTPMMLLNFLNKGSRTLPSVRSLILDEADVLLDPLFRDQTMGIWNACSSRSLRATLWSATMGANIESLVAEQLKPRTSAPLVRLVVGLKDTAVPSIRHKLIYTATEQGKLFALRQLLHPNQSSSSSSTKPSASSVPEMRLPFLIFAQTIDRATALHNELQYDIPVEAGGSARIAALHSAMSEPARAAVISRFRRGEIWVLVTTDLLMRGIDFHGVNGVINYDVPTSAAAYVHRVGRTGRAGNRDGCVAVTLYTTEDVAHLKTIANVIAMSEKQAASGSTKEQQQQQMGTPEETAVPKWLMDALPKVGKDSKKKLKERGVESRRSLHGSGSNKTGDQKQQQQKPGAARITSKSAWERRKEHNKRGAIEGSKNRKRAAEAEEASAGGGGGDNGDEWGGLDD</sequence>
<keyword evidence="4" id="KW-0347">Helicase</keyword>
<dbReference type="FunCoup" id="A0A136JG30">
    <property type="interactions" value="979"/>
</dbReference>
<feature type="compositionally biased region" description="Basic and acidic residues" evidence="13">
    <location>
        <begin position="72"/>
        <end position="94"/>
    </location>
</feature>
<keyword evidence="2" id="KW-0547">Nucleotide-binding</keyword>
<keyword evidence="17" id="KW-1185">Reference proteome</keyword>
<proteinExistence type="inferred from homology"/>
<evidence type="ECO:0000256" key="9">
    <source>
        <dbReference type="ARBA" id="ARBA00024367"/>
    </source>
</evidence>
<feature type="compositionally biased region" description="Basic and acidic residues" evidence="13">
    <location>
        <begin position="714"/>
        <end position="726"/>
    </location>
</feature>
<dbReference type="STRING" id="196109.A0A136JG30"/>
<keyword evidence="6" id="KW-0694">RNA-binding</keyword>
<evidence type="ECO:0000256" key="13">
    <source>
        <dbReference type="SAM" id="MobiDB-lite"/>
    </source>
</evidence>
<evidence type="ECO:0000256" key="1">
    <source>
        <dbReference type="ARBA" id="ARBA00012552"/>
    </source>
</evidence>
<evidence type="ECO:0000256" key="7">
    <source>
        <dbReference type="ARBA" id="ARBA00024310"/>
    </source>
</evidence>
<feature type="compositionally biased region" description="Polar residues" evidence="13">
    <location>
        <begin position="635"/>
        <end position="649"/>
    </location>
</feature>
<evidence type="ECO:0000256" key="2">
    <source>
        <dbReference type="ARBA" id="ARBA00022741"/>
    </source>
</evidence>
<evidence type="ECO:0000256" key="11">
    <source>
        <dbReference type="ARBA" id="ARBA00024419"/>
    </source>
</evidence>
<feature type="region of interest" description="Disordered" evidence="13">
    <location>
        <begin position="635"/>
        <end position="760"/>
    </location>
</feature>
<dbReference type="InParanoid" id="A0A136JG30"/>
<evidence type="ECO:0000259" key="15">
    <source>
        <dbReference type="PROSITE" id="PS51194"/>
    </source>
</evidence>
<dbReference type="InterPro" id="IPR014001">
    <property type="entry name" value="Helicase_ATP-bd"/>
</dbReference>
<dbReference type="InterPro" id="IPR050079">
    <property type="entry name" value="DEAD_box_RNA_helicase"/>
</dbReference>
<evidence type="ECO:0000256" key="10">
    <source>
        <dbReference type="ARBA" id="ARBA00024410"/>
    </source>
</evidence>
<feature type="domain" description="Helicase C-terminal" evidence="15">
    <location>
        <begin position="495"/>
        <end position="649"/>
    </location>
</feature>
<keyword evidence="3 16" id="KW-0378">Hydrolase</keyword>
<feature type="region of interest" description="Disordered" evidence="13">
    <location>
        <begin position="1"/>
        <end position="106"/>
    </location>
</feature>
<dbReference type="OrthoDB" id="360161at2759"/>
<dbReference type="PROSITE" id="PS51194">
    <property type="entry name" value="HELICASE_CTER"/>
    <property type="match status" value="1"/>
</dbReference>
<dbReference type="Pfam" id="PF00271">
    <property type="entry name" value="Helicase_C"/>
    <property type="match status" value="1"/>
</dbReference>
<evidence type="ECO:0000256" key="8">
    <source>
        <dbReference type="ARBA" id="ARBA00024355"/>
    </source>
</evidence>
<accession>A0A136JG30</accession>
<feature type="compositionally biased region" description="Basic residues" evidence="13">
    <location>
        <begin position="132"/>
        <end position="141"/>
    </location>
</feature>
<evidence type="ECO:0000256" key="4">
    <source>
        <dbReference type="ARBA" id="ARBA00022806"/>
    </source>
</evidence>
<organism evidence="16 17">
    <name type="scientific">Microdochium bolleyi</name>
    <dbReference type="NCBI Taxonomy" id="196109"/>
    <lineage>
        <taxon>Eukaryota</taxon>
        <taxon>Fungi</taxon>
        <taxon>Dikarya</taxon>
        <taxon>Ascomycota</taxon>
        <taxon>Pezizomycotina</taxon>
        <taxon>Sordariomycetes</taxon>
        <taxon>Xylariomycetidae</taxon>
        <taxon>Xylariales</taxon>
        <taxon>Microdochiaceae</taxon>
        <taxon>Microdochium</taxon>
    </lineage>
</organism>
<dbReference type="EC" id="3.6.4.13" evidence="1"/>
<dbReference type="SMART" id="SM00490">
    <property type="entry name" value="HELICc"/>
    <property type="match status" value="1"/>
</dbReference>
<feature type="region of interest" description="Disordered" evidence="13">
    <location>
        <begin position="128"/>
        <end position="159"/>
    </location>
</feature>